<sequence>MIKQNTVTPGKFAILLIAAWSGGIIGGSGTASSKLCPVGESSSLIDYKRK</sequence>
<gene>
    <name evidence="1" type="ORF">BECKTC1821E_GA0114239_10405</name>
</gene>
<dbReference type="AlphaFoldDB" id="A0A450YTD2"/>
<evidence type="ECO:0000313" key="1">
    <source>
        <dbReference type="EMBL" id="VFK44786.1"/>
    </source>
</evidence>
<name>A0A450YTD2_9GAMM</name>
<dbReference type="EMBL" id="CAADFT010000040">
    <property type="protein sequence ID" value="VFK44786.1"/>
    <property type="molecule type" value="Genomic_DNA"/>
</dbReference>
<protein>
    <submittedName>
        <fullName evidence="1">Uncharacterized protein</fullName>
    </submittedName>
</protein>
<organism evidence="1">
    <name type="scientific">Candidatus Kentrum sp. TC</name>
    <dbReference type="NCBI Taxonomy" id="2126339"/>
    <lineage>
        <taxon>Bacteria</taxon>
        <taxon>Pseudomonadati</taxon>
        <taxon>Pseudomonadota</taxon>
        <taxon>Gammaproteobacteria</taxon>
        <taxon>Candidatus Kentrum</taxon>
    </lineage>
</organism>
<reference evidence="1" key="1">
    <citation type="submission" date="2019-02" db="EMBL/GenBank/DDBJ databases">
        <authorList>
            <person name="Gruber-Vodicka R. H."/>
            <person name="Seah K. B. B."/>
        </authorList>
    </citation>
    <scope>NUCLEOTIDE SEQUENCE</scope>
    <source>
        <strain evidence="1">BECK_BZ125</strain>
    </source>
</reference>
<accession>A0A450YTD2</accession>
<proteinExistence type="predicted"/>